<dbReference type="PANTHER" id="PTHR32071">
    <property type="entry name" value="TRANSCRIPTIONAL REGULATORY PROTEIN"/>
    <property type="match status" value="1"/>
</dbReference>
<dbReference type="InterPro" id="IPR002078">
    <property type="entry name" value="Sigma_54_int"/>
</dbReference>
<dbReference type="Gene3D" id="1.10.10.60">
    <property type="entry name" value="Homeodomain-like"/>
    <property type="match status" value="1"/>
</dbReference>
<keyword evidence="5" id="KW-1185">Reference proteome</keyword>
<evidence type="ECO:0000256" key="1">
    <source>
        <dbReference type="ARBA" id="ARBA00022741"/>
    </source>
</evidence>
<accession>A0ABV8B5T7</accession>
<dbReference type="PROSITE" id="PS00675">
    <property type="entry name" value="SIGMA54_INTERACT_1"/>
    <property type="match status" value="1"/>
</dbReference>
<protein>
    <submittedName>
        <fullName evidence="4">Sigma 54-interacting transcriptional regulator</fullName>
    </submittedName>
</protein>
<feature type="domain" description="Sigma-54 factor interaction" evidence="3">
    <location>
        <begin position="56"/>
        <end position="199"/>
    </location>
</feature>
<gene>
    <name evidence="4" type="ORF">ACFOU2_16085</name>
</gene>
<evidence type="ECO:0000259" key="3">
    <source>
        <dbReference type="PROSITE" id="PS50045"/>
    </source>
</evidence>
<comment type="caution">
    <text evidence="4">The sequence shown here is derived from an EMBL/GenBank/DDBJ whole genome shotgun (WGS) entry which is preliminary data.</text>
</comment>
<dbReference type="Pfam" id="PF00158">
    <property type="entry name" value="Sigma54_activat"/>
    <property type="match status" value="1"/>
</dbReference>
<dbReference type="CDD" id="cd00009">
    <property type="entry name" value="AAA"/>
    <property type="match status" value="1"/>
</dbReference>
<sequence>MGVVQVISSVRDITELLKLKHELDGLQFWFRQTTVESVSEQENLADLVTSEKTSLLYKLAAKVAKTDVKVLLQGETGVGKSILAKFIHDQSYRHNQVFMELNCAAIPENLIEAELFGYEPGAFRTSCCDNIPGRNPCSRFAGRIKISKEESLPDHDIIPLKKAVELVEKKMVMRAMEQYETTRKAAEVLQVSQAPLYRK</sequence>
<evidence type="ECO:0000313" key="4">
    <source>
        <dbReference type="EMBL" id="MFC3884904.1"/>
    </source>
</evidence>
<dbReference type="InterPro" id="IPR009057">
    <property type="entry name" value="Homeodomain-like_sf"/>
</dbReference>
<name>A0ABV8B5T7_9BACI</name>
<keyword evidence="1" id="KW-0547">Nucleotide-binding</keyword>
<dbReference type="InterPro" id="IPR027417">
    <property type="entry name" value="P-loop_NTPase"/>
</dbReference>
<dbReference type="Proteomes" id="UP001595752">
    <property type="component" value="Unassembled WGS sequence"/>
</dbReference>
<keyword evidence="2" id="KW-0067">ATP-binding</keyword>
<dbReference type="EMBL" id="JBHRZT010000067">
    <property type="protein sequence ID" value="MFC3884904.1"/>
    <property type="molecule type" value="Genomic_DNA"/>
</dbReference>
<reference evidence="5" key="1">
    <citation type="journal article" date="2019" name="Int. J. Syst. Evol. Microbiol.">
        <title>The Global Catalogue of Microorganisms (GCM) 10K type strain sequencing project: providing services to taxonomists for standard genome sequencing and annotation.</title>
        <authorList>
            <consortium name="The Broad Institute Genomics Platform"/>
            <consortium name="The Broad Institute Genome Sequencing Center for Infectious Disease"/>
            <person name="Wu L."/>
            <person name="Ma J."/>
        </authorList>
    </citation>
    <scope>NUCLEOTIDE SEQUENCE [LARGE SCALE GENOMIC DNA]</scope>
    <source>
        <strain evidence="5">CCUG 61889</strain>
    </source>
</reference>
<organism evidence="4 5">
    <name type="scientific">Bacillus songklensis</name>
    <dbReference type="NCBI Taxonomy" id="1069116"/>
    <lineage>
        <taxon>Bacteria</taxon>
        <taxon>Bacillati</taxon>
        <taxon>Bacillota</taxon>
        <taxon>Bacilli</taxon>
        <taxon>Bacillales</taxon>
        <taxon>Bacillaceae</taxon>
        <taxon>Bacillus</taxon>
    </lineage>
</organism>
<evidence type="ECO:0000313" key="5">
    <source>
        <dbReference type="Proteomes" id="UP001595752"/>
    </source>
</evidence>
<proteinExistence type="predicted"/>
<dbReference type="PROSITE" id="PS50045">
    <property type="entry name" value="SIGMA54_INTERACT_4"/>
    <property type="match status" value="1"/>
</dbReference>
<dbReference type="SUPFAM" id="SSF46689">
    <property type="entry name" value="Homeodomain-like"/>
    <property type="match status" value="1"/>
</dbReference>
<evidence type="ECO:0000256" key="2">
    <source>
        <dbReference type="ARBA" id="ARBA00022840"/>
    </source>
</evidence>
<dbReference type="SUPFAM" id="SSF52540">
    <property type="entry name" value="P-loop containing nucleoside triphosphate hydrolases"/>
    <property type="match status" value="1"/>
</dbReference>
<dbReference type="Gene3D" id="3.40.50.300">
    <property type="entry name" value="P-loop containing nucleotide triphosphate hydrolases"/>
    <property type="match status" value="1"/>
</dbReference>
<dbReference type="RefSeq" id="WP_377916809.1">
    <property type="nucleotide sequence ID" value="NZ_JBHRZT010000067.1"/>
</dbReference>
<dbReference type="Pfam" id="PF18024">
    <property type="entry name" value="HTH_50"/>
    <property type="match status" value="1"/>
</dbReference>
<dbReference type="InterPro" id="IPR025662">
    <property type="entry name" value="Sigma_54_int_dom_ATP-bd_1"/>
</dbReference>
<dbReference type="InterPro" id="IPR030828">
    <property type="entry name" value="HTH_TyrR"/>
</dbReference>